<keyword evidence="2" id="KW-1185">Reference proteome</keyword>
<dbReference type="Proteomes" id="UP000237105">
    <property type="component" value="Unassembled WGS sequence"/>
</dbReference>
<accession>A0A2P5BG99</accession>
<feature type="non-terminal residue" evidence="1">
    <location>
        <position position="1"/>
    </location>
</feature>
<proteinExistence type="predicted"/>
<evidence type="ECO:0000313" key="1">
    <source>
        <dbReference type="EMBL" id="PON47803.1"/>
    </source>
</evidence>
<gene>
    <name evidence="1" type="ORF">PanWU01x14_241910</name>
</gene>
<evidence type="ECO:0000313" key="2">
    <source>
        <dbReference type="Proteomes" id="UP000237105"/>
    </source>
</evidence>
<organism evidence="1 2">
    <name type="scientific">Parasponia andersonii</name>
    <name type="common">Sponia andersonii</name>
    <dbReference type="NCBI Taxonomy" id="3476"/>
    <lineage>
        <taxon>Eukaryota</taxon>
        <taxon>Viridiplantae</taxon>
        <taxon>Streptophyta</taxon>
        <taxon>Embryophyta</taxon>
        <taxon>Tracheophyta</taxon>
        <taxon>Spermatophyta</taxon>
        <taxon>Magnoliopsida</taxon>
        <taxon>eudicotyledons</taxon>
        <taxon>Gunneridae</taxon>
        <taxon>Pentapetalae</taxon>
        <taxon>rosids</taxon>
        <taxon>fabids</taxon>
        <taxon>Rosales</taxon>
        <taxon>Cannabaceae</taxon>
        <taxon>Parasponia</taxon>
    </lineage>
</organism>
<reference evidence="2" key="1">
    <citation type="submission" date="2016-06" db="EMBL/GenBank/DDBJ databases">
        <title>Parallel loss of symbiosis genes in relatives of nitrogen-fixing non-legume Parasponia.</title>
        <authorList>
            <person name="Van Velzen R."/>
            <person name="Holmer R."/>
            <person name="Bu F."/>
            <person name="Rutten L."/>
            <person name="Van Zeijl A."/>
            <person name="Liu W."/>
            <person name="Santuari L."/>
            <person name="Cao Q."/>
            <person name="Sharma T."/>
            <person name="Shen D."/>
            <person name="Roswanjaya Y."/>
            <person name="Wardhani T."/>
            <person name="Kalhor M.S."/>
            <person name="Jansen J."/>
            <person name="Van den Hoogen J."/>
            <person name="Gungor B."/>
            <person name="Hartog M."/>
            <person name="Hontelez J."/>
            <person name="Verver J."/>
            <person name="Yang W.-C."/>
            <person name="Schijlen E."/>
            <person name="Repin R."/>
            <person name="Schilthuizen M."/>
            <person name="Schranz E."/>
            <person name="Heidstra R."/>
            <person name="Miyata K."/>
            <person name="Fedorova E."/>
            <person name="Kohlen W."/>
            <person name="Bisseling T."/>
            <person name="Smit S."/>
            <person name="Geurts R."/>
        </authorList>
    </citation>
    <scope>NUCLEOTIDE SEQUENCE [LARGE SCALE GENOMIC DNA]</scope>
    <source>
        <strain evidence="2">cv. WU1-14</strain>
    </source>
</reference>
<name>A0A2P5BG99_PARAD</name>
<dbReference type="EMBL" id="JXTB01000288">
    <property type="protein sequence ID" value="PON47803.1"/>
    <property type="molecule type" value="Genomic_DNA"/>
</dbReference>
<protein>
    <submittedName>
        <fullName evidence="1">Uncharacterized protein</fullName>
    </submittedName>
</protein>
<comment type="caution">
    <text evidence="1">The sequence shown here is derived from an EMBL/GenBank/DDBJ whole genome shotgun (WGS) entry which is preliminary data.</text>
</comment>
<dbReference type="AlphaFoldDB" id="A0A2P5BG99"/>
<sequence length="79" mass="8626">APSSPPALRADALLRQLRYTLTKGRCRSLPLLVLPSCVEEPRDTQLQPRVLATLAAQRPHYTAGGRGPLFMTNKSISSN</sequence>